<evidence type="ECO:0000259" key="1">
    <source>
        <dbReference type="PROSITE" id="PS50011"/>
    </source>
</evidence>
<dbReference type="SUPFAM" id="SSF56112">
    <property type="entry name" value="Protein kinase-like (PK-like)"/>
    <property type="match status" value="1"/>
</dbReference>
<protein>
    <recommendedName>
        <fullName evidence="1">Protein kinase domain-containing protein</fullName>
    </recommendedName>
</protein>
<evidence type="ECO:0000313" key="2">
    <source>
        <dbReference type="EMBL" id="OAP56019.1"/>
    </source>
</evidence>
<sequence>MDLKQARSFTGPDDYRIVLCYDHHRFILVVTKPETREDGDVVSDFFERIEEAENDPDERMFDRCLEDVREIATSACKHTMYALAASTSNPNGKQQSLEDFLHPTTFCLQLRTVQGRLHAVEIDDISEVAGMYEPVRLALDSVPRSFPASTNPSADIEFIQDLQYLWGRSSRSPNMVKFVSSKQQLAQISEKWEPDHPHRPHIPRFPGLRTSAGQVIGMLEEFVDGMNLHEFDVDGVSSAQRRKWKRQIEQSITQLHQSGIVWGDVKRENVLIDEAACAWLVDFGGSSTDGWVDEDRAETIGGDLQGLYRLVKFLGVRH</sequence>
<gene>
    <name evidence="2" type="ORF">AYL99_10171</name>
</gene>
<reference evidence="2 3" key="1">
    <citation type="submission" date="2016-04" db="EMBL/GenBank/DDBJ databases">
        <title>Draft genome of Fonsecaea erecta CBS 125763.</title>
        <authorList>
            <person name="Weiss V.A."/>
            <person name="Vicente V.A."/>
            <person name="Raittz R.T."/>
            <person name="Moreno L.F."/>
            <person name="De Souza E.M."/>
            <person name="Pedrosa F.O."/>
            <person name="Steffens M.B."/>
            <person name="Faoro H."/>
            <person name="Tadra-Sfeir M.Z."/>
            <person name="Najafzadeh M.J."/>
            <person name="Felipe M.S."/>
            <person name="Teixeira M."/>
            <person name="Sun J."/>
            <person name="Xi L."/>
            <person name="Gomes R."/>
            <person name="De Azevedo C.M."/>
            <person name="Salgado C.G."/>
            <person name="Da Silva M.B."/>
            <person name="Nascimento M.F."/>
            <person name="Queiroz-Telles F."/>
            <person name="Attili D.S."/>
            <person name="Gorbushina A."/>
        </authorList>
    </citation>
    <scope>NUCLEOTIDE SEQUENCE [LARGE SCALE GENOMIC DNA]</scope>
    <source>
        <strain evidence="2 3">CBS 125763</strain>
    </source>
</reference>
<dbReference type="GO" id="GO:0005524">
    <property type="term" value="F:ATP binding"/>
    <property type="evidence" value="ECO:0007669"/>
    <property type="project" value="InterPro"/>
</dbReference>
<comment type="caution">
    <text evidence="2">The sequence shown here is derived from an EMBL/GenBank/DDBJ whole genome shotgun (WGS) entry which is preliminary data.</text>
</comment>
<dbReference type="InterPro" id="IPR000719">
    <property type="entry name" value="Prot_kinase_dom"/>
</dbReference>
<feature type="domain" description="Protein kinase" evidence="1">
    <location>
        <begin position="106"/>
        <end position="318"/>
    </location>
</feature>
<dbReference type="EMBL" id="LVYI01000010">
    <property type="protein sequence ID" value="OAP56019.1"/>
    <property type="molecule type" value="Genomic_DNA"/>
</dbReference>
<dbReference type="PROSITE" id="PS50011">
    <property type="entry name" value="PROTEIN_KINASE_DOM"/>
    <property type="match status" value="1"/>
</dbReference>
<dbReference type="AlphaFoldDB" id="A0A178Z8A6"/>
<dbReference type="Pfam" id="PF00069">
    <property type="entry name" value="Pkinase"/>
    <property type="match status" value="1"/>
</dbReference>
<dbReference type="GeneID" id="30014339"/>
<dbReference type="STRING" id="1367422.A0A178Z8A6"/>
<organism evidence="2 3">
    <name type="scientific">Fonsecaea erecta</name>
    <dbReference type="NCBI Taxonomy" id="1367422"/>
    <lineage>
        <taxon>Eukaryota</taxon>
        <taxon>Fungi</taxon>
        <taxon>Dikarya</taxon>
        <taxon>Ascomycota</taxon>
        <taxon>Pezizomycotina</taxon>
        <taxon>Eurotiomycetes</taxon>
        <taxon>Chaetothyriomycetidae</taxon>
        <taxon>Chaetothyriales</taxon>
        <taxon>Herpotrichiellaceae</taxon>
        <taxon>Fonsecaea</taxon>
    </lineage>
</organism>
<dbReference type="InterPro" id="IPR011009">
    <property type="entry name" value="Kinase-like_dom_sf"/>
</dbReference>
<accession>A0A178Z8A6</accession>
<dbReference type="Proteomes" id="UP000078343">
    <property type="component" value="Unassembled WGS sequence"/>
</dbReference>
<dbReference type="RefSeq" id="XP_018689386.1">
    <property type="nucleotide sequence ID" value="XM_018841677.1"/>
</dbReference>
<proteinExistence type="predicted"/>
<evidence type="ECO:0000313" key="3">
    <source>
        <dbReference type="Proteomes" id="UP000078343"/>
    </source>
</evidence>
<name>A0A178Z8A6_9EURO</name>
<dbReference type="OrthoDB" id="4062651at2759"/>
<keyword evidence="3" id="KW-1185">Reference proteome</keyword>
<dbReference type="GO" id="GO:0004672">
    <property type="term" value="F:protein kinase activity"/>
    <property type="evidence" value="ECO:0007669"/>
    <property type="project" value="InterPro"/>
</dbReference>
<dbReference type="Gene3D" id="1.10.510.10">
    <property type="entry name" value="Transferase(Phosphotransferase) domain 1"/>
    <property type="match status" value="1"/>
</dbReference>